<accession>A0A183IZP0</accession>
<keyword evidence="1" id="KW-0880">Kelch repeat</keyword>
<dbReference type="WBParaSite" id="SBAD_0000941501-mRNA-1">
    <property type="protein sequence ID" value="SBAD_0000941501-mRNA-1"/>
    <property type="gene ID" value="SBAD_0000941501"/>
</dbReference>
<dbReference type="InterPro" id="IPR000742">
    <property type="entry name" value="EGF"/>
</dbReference>
<dbReference type="Pfam" id="PF24981">
    <property type="entry name" value="Beta-prop_ATRN-LZTR1"/>
    <property type="match status" value="1"/>
</dbReference>
<dbReference type="InterPro" id="IPR000859">
    <property type="entry name" value="CUB_dom"/>
</dbReference>
<keyword evidence="7" id="KW-1185">Reference proteome</keyword>
<dbReference type="OrthoDB" id="9998912at2759"/>
<dbReference type="SUPFAM" id="SSF49854">
    <property type="entry name" value="Spermadhesin, CUB domain"/>
    <property type="match status" value="1"/>
</dbReference>
<dbReference type="Gene3D" id="2.60.120.290">
    <property type="entry name" value="Spermadhesin, CUB domain"/>
    <property type="match status" value="1"/>
</dbReference>
<dbReference type="EMBL" id="UZAM01012301">
    <property type="protein sequence ID" value="VDP21089.1"/>
    <property type="molecule type" value="Genomic_DNA"/>
</dbReference>
<evidence type="ECO:0000313" key="7">
    <source>
        <dbReference type="Proteomes" id="UP000270296"/>
    </source>
</evidence>
<evidence type="ECO:0000313" key="8">
    <source>
        <dbReference type="WBParaSite" id="SBAD_0000941501-mRNA-1"/>
    </source>
</evidence>
<dbReference type="InterPro" id="IPR056737">
    <property type="entry name" value="Beta-prop_ATRN-MKLN-like"/>
</dbReference>
<dbReference type="GO" id="GO:0005794">
    <property type="term" value="C:Golgi apparatus"/>
    <property type="evidence" value="ECO:0007669"/>
    <property type="project" value="TreeGrafter"/>
</dbReference>
<evidence type="ECO:0000256" key="3">
    <source>
        <dbReference type="ARBA" id="ARBA00023157"/>
    </source>
</evidence>
<keyword evidence="3" id="KW-1015">Disulfide bond</keyword>
<proteinExistence type="predicted"/>
<dbReference type="PROSITE" id="PS01180">
    <property type="entry name" value="CUB"/>
    <property type="match status" value="1"/>
</dbReference>
<dbReference type="CDD" id="cd00041">
    <property type="entry name" value="CUB"/>
    <property type="match status" value="1"/>
</dbReference>
<dbReference type="InterPro" id="IPR051568">
    <property type="entry name" value="LZTR1/Attractin"/>
</dbReference>
<dbReference type="InterPro" id="IPR015915">
    <property type="entry name" value="Kelch-typ_b-propeller"/>
</dbReference>
<keyword evidence="2" id="KW-0677">Repeat</keyword>
<dbReference type="Gene3D" id="2.120.10.80">
    <property type="entry name" value="Kelch-type beta propeller"/>
    <property type="match status" value="2"/>
</dbReference>
<reference evidence="8" key="1">
    <citation type="submission" date="2016-06" db="UniProtKB">
        <authorList>
            <consortium name="WormBaseParasite"/>
        </authorList>
    </citation>
    <scope>IDENTIFICATION</scope>
</reference>
<evidence type="ECO:0000256" key="4">
    <source>
        <dbReference type="PROSITE-ProRule" id="PRU00059"/>
    </source>
</evidence>
<evidence type="ECO:0000256" key="2">
    <source>
        <dbReference type="ARBA" id="ARBA00022737"/>
    </source>
</evidence>
<dbReference type="InterPro" id="IPR035914">
    <property type="entry name" value="Sperma_CUB_dom_sf"/>
</dbReference>
<dbReference type="AlphaFoldDB" id="A0A183IZP0"/>
<dbReference type="PANTHER" id="PTHR46376">
    <property type="entry name" value="LEUCINE-ZIPPER-LIKE TRANSCRIPTIONAL REGULATOR 1"/>
    <property type="match status" value="1"/>
</dbReference>
<name>A0A183IZP0_9BILA</name>
<dbReference type="PANTHER" id="PTHR46376:SF2">
    <property type="entry name" value="DISTRACTED, ISOFORM B"/>
    <property type="match status" value="1"/>
</dbReference>
<evidence type="ECO:0000256" key="1">
    <source>
        <dbReference type="ARBA" id="ARBA00022441"/>
    </source>
</evidence>
<feature type="domain" description="CUB" evidence="5">
    <location>
        <begin position="1"/>
        <end position="93"/>
    </location>
</feature>
<dbReference type="Proteomes" id="UP000270296">
    <property type="component" value="Unassembled WGS sequence"/>
</dbReference>
<protein>
    <submittedName>
        <fullName evidence="8">CUB domain-containing protein</fullName>
    </submittedName>
</protein>
<dbReference type="PROSITE" id="PS00022">
    <property type="entry name" value="EGF_1"/>
    <property type="match status" value="1"/>
</dbReference>
<dbReference type="Pfam" id="PF00431">
    <property type="entry name" value="CUB"/>
    <property type="match status" value="1"/>
</dbReference>
<evidence type="ECO:0000313" key="6">
    <source>
        <dbReference type="EMBL" id="VDP21089.1"/>
    </source>
</evidence>
<evidence type="ECO:0000259" key="5">
    <source>
        <dbReference type="PROSITE" id="PS01180"/>
    </source>
</evidence>
<reference evidence="6 7" key="2">
    <citation type="submission" date="2018-11" db="EMBL/GenBank/DDBJ databases">
        <authorList>
            <consortium name="Pathogen Informatics"/>
        </authorList>
    </citation>
    <scope>NUCLEOTIDE SEQUENCE [LARGE SCALE GENOMIC DNA]</scope>
</reference>
<organism evidence="8">
    <name type="scientific">Soboliphyme baturini</name>
    <dbReference type="NCBI Taxonomy" id="241478"/>
    <lineage>
        <taxon>Eukaryota</taxon>
        <taxon>Metazoa</taxon>
        <taxon>Ecdysozoa</taxon>
        <taxon>Nematoda</taxon>
        <taxon>Enoplea</taxon>
        <taxon>Dorylaimia</taxon>
        <taxon>Dioctophymatida</taxon>
        <taxon>Dioctophymatoidea</taxon>
        <taxon>Soboliphymatidae</taxon>
        <taxon>Soboliphyme</taxon>
    </lineage>
</organism>
<gene>
    <name evidence="6" type="ORF">SBAD_LOCUS9088</name>
</gene>
<dbReference type="SUPFAM" id="SSF117281">
    <property type="entry name" value="Kelch motif"/>
    <property type="match status" value="1"/>
</dbReference>
<sequence length="618" mass="69544">MRCVWLIDGTLSNASRISVQVEDFDTECGWDYLYVYDGDGVYAKQLAALSGVFPRDSWSSKREFVAHSGQAFVYFSSDIAFNMSGFNVTYRFNSCPNDCSGRGACNEDTGECYCTEGSDYDCNLPPCNRFCESRYGKCQHEGVKEWCACNSKFRGPFCNFTAGEAVWNIMKDEMPFGVASHAVAVTEHYAWVIGGISFQSFDRIVVLRYDLIHDKWMSMETFRRPANRYDHTIFQYSNNLYVFGGIVHDRNVTAELWMLSMENYTWYLIKDSGISRAVPVAGHTAHVIGDTMITIFGYSPDYGLLNYFFVNNSWKIVKTVGARTQGLFGHTSVRDVHSGLIYVYGGYTTISYSSSHVTDKLYQYDSVRKRWGLLRSSGFSSLLHSAAIVSGIMIIFGGNFRNETVQGRANQCYSDVVLTYDIECGTWNKLVYPTYLHSGVSRYGHRSVVYDGKMFIFGGFDGSFARSVLQFMPGNCGFYRNKDDCLNSQQGIKCVHYKGRCMNSAEAWHLIKVEKRDSSALDKVCTFTGVGASFDCSTITDCSTCTSTEVQPCRWCNGRCVGDCMGNAEITNPELCVVRVNCSQFHTCNSCRTFGAGMCVWTHHKSRYYECADVVVNG</sequence>
<comment type="caution">
    <text evidence="4">Lacks conserved residue(s) required for the propagation of feature annotation.</text>
</comment>